<dbReference type="AlphaFoldDB" id="A0A7W8MS18"/>
<reference evidence="1" key="1">
    <citation type="submission" date="2020-08" db="EMBL/GenBank/DDBJ databases">
        <title>Genomic Encyclopedia of Type Strains, Phase IV (KMG-V): Genome sequencing to study the core and pangenomes of soil and plant-associated prokaryotes.</title>
        <authorList>
            <person name="Whitman W."/>
        </authorList>
    </citation>
    <scope>NUCLEOTIDE SEQUENCE [LARGE SCALE GENOMIC DNA]</scope>
    <source>
        <strain evidence="1">M8UP27</strain>
    </source>
</reference>
<sequence length="142" mass="14508">MAMRLSTQSFGSIAVAAAPAGATPSNTAFTLTSSGGPFCILGFYVNADKLDASVAGLVQIELSRINGEGVVHPAVEIAEGISLKPQDLVVSYGSVMSSSYSLSFQVTQWPAASGTGSSFNIEGTIVFLADETVTLAVTVSEP</sequence>
<proteinExistence type="predicted"/>
<protein>
    <submittedName>
        <fullName evidence="1">Uncharacterized protein</fullName>
    </submittedName>
</protein>
<organism evidence="1 2">
    <name type="scientific">Tunturiibacter empetritectus</name>
    <dbReference type="NCBI Taxonomy" id="3069691"/>
    <lineage>
        <taxon>Bacteria</taxon>
        <taxon>Pseudomonadati</taxon>
        <taxon>Acidobacteriota</taxon>
        <taxon>Terriglobia</taxon>
        <taxon>Terriglobales</taxon>
        <taxon>Acidobacteriaceae</taxon>
        <taxon>Tunturiibacter</taxon>
    </lineage>
</organism>
<comment type="caution">
    <text evidence="1">The sequence shown here is derived from an EMBL/GenBank/DDBJ whole genome shotgun (WGS) entry which is preliminary data.</text>
</comment>
<accession>A0A7W8MS18</accession>
<name>A0A7W8MS18_9BACT</name>
<evidence type="ECO:0000313" key="2">
    <source>
        <dbReference type="Proteomes" id="UP000568106"/>
    </source>
</evidence>
<dbReference type="EMBL" id="JACHDY010000004">
    <property type="protein sequence ID" value="MBB5318461.1"/>
    <property type="molecule type" value="Genomic_DNA"/>
</dbReference>
<dbReference type="Proteomes" id="UP000568106">
    <property type="component" value="Unassembled WGS sequence"/>
</dbReference>
<gene>
    <name evidence="1" type="ORF">HDF09_003158</name>
</gene>
<keyword evidence="2" id="KW-1185">Reference proteome</keyword>
<evidence type="ECO:0000313" key="1">
    <source>
        <dbReference type="EMBL" id="MBB5318461.1"/>
    </source>
</evidence>